<gene>
    <name evidence="1" type="ORF">POCULU_LOCUS7444</name>
</gene>
<evidence type="ECO:0000313" key="1">
    <source>
        <dbReference type="EMBL" id="CAG8600600.1"/>
    </source>
</evidence>
<proteinExistence type="predicted"/>
<keyword evidence="2" id="KW-1185">Reference proteome</keyword>
<organism evidence="1 2">
    <name type="scientific">Paraglomus occultum</name>
    <dbReference type="NCBI Taxonomy" id="144539"/>
    <lineage>
        <taxon>Eukaryota</taxon>
        <taxon>Fungi</taxon>
        <taxon>Fungi incertae sedis</taxon>
        <taxon>Mucoromycota</taxon>
        <taxon>Glomeromycotina</taxon>
        <taxon>Glomeromycetes</taxon>
        <taxon>Paraglomerales</taxon>
        <taxon>Paraglomeraceae</taxon>
        <taxon>Paraglomus</taxon>
    </lineage>
</organism>
<dbReference type="EMBL" id="CAJVPJ010001691">
    <property type="protein sequence ID" value="CAG8600600.1"/>
    <property type="molecule type" value="Genomic_DNA"/>
</dbReference>
<name>A0A9N9GEG6_9GLOM</name>
<reference evidence="1" key="1">
    <citation type="submission" date="2021-06" db="EMBL/GenBank/DDBJ databases">
        <authorList>
            <person name="Kallberg Y."/>
            <person name="Tangrot J."/>
            <person name="Rosling A."/>
        </authorList>
    </citation>
    <scope>NUCLEOTIDE SEQUENCE</scope>
    <source>
        <strain evidence="1">IA702</strain>
    </source>
</reference>
<protein>
    <submittedName>
        <fullName evidence="1">10884_t:CDS:1</fullName>
    </submittedName>
</protein>
<accession>A0A9N9GEG6</accession>
<comment type="caution">
    <text evidence="1">The sequence shown here is derived from an EMBL/GenBank/DDBJ whole genome shotgun (WGS) entry which is preliminary data.</text>
</comment>
<dbReference type="Proteomes" id="UP000789572">
    <property type="component" value="Unassembled WGS sequence"/>
</dbReference>
<feature type="non-terminal residue" evidence="1">
    <location>
        <position position="1"/>
    </location>
</feature>
<dbReference type="AlphaFoldDB" id="A0A9N9GEG6"/>
<sequence length="53" mass="6168">TKGLSVDERKVEAVHAYGELRNTTHSRRWYVPLRNSVSSFIRDIPPSWGFSYT</sequence>
<evidence type="ECO:0000313" key="2">
    <source>
        <dbReference type="Proteomes" id="UP000789572"/>
    </source>
</evidence>